<evidence type="ECO:0000313" key="1">
    <source>
        <dbReference type="EMBL" id="KAF5684887.1"/>
    </source>
</evidence>
<dbReference type="AlphaFoldDB" id="A0A8H5X2L1"/>
<sequence>MVHLRPIAQGLAYTAVKAAVLEISGYMQDDNPEWHVVQIQPGVVRTELNARFDIVGQDDPSLAAHFYVWLASLEADFLNDKFVWMNWDVDGPKARADEIEDSLILKVILNGVPM</sequence>
<dbReference type="SUPFAM" id="SSF51735">
    <property type="entry name" value="NAD(P)-binding Rossmann-fold domains"/>
    <property type="match status" value="1"/>
</dbReference>
<name>A0A8H5X2L1_FUSCI</name>
<dbReference type="EMBL" id="JAAQPE010000119">
    <property type="protein sequence ID" value="KAF5684887.1"/>
    <property type="molecule type" value="Genomic_DNA"/>
</dbReference>
<organism evidence="1 2">
    <name type="scientific">Fusarium circinatum</name>
    <name type="common">Pitch canker fungus</name>
    <name type="synonym">Gibberella circinata</name>
    <dbReference type="NCBI Taxonomy" id="48490"/>
    <lineage>
        <taxon>Eukaryota</taxon>
        <taxon>Fungi</taxon>
        <taxon>Dikarya</taxon>
        <taxon>Ascomycota</taxon>
        <taxon>Pezizomycotina</taxon>
        <taxon>Sordariomycetes</taxon>
        <taxon>Hypocreomycetidae</taxon>
        <taxon>Hypocreales</taxon>
        <taxon>Nectriaceae</taxon>
        <taxon>Fusarium</taxon>
        <taxon>Fusarium fujikuroi species complex</taxon>
    </lineage>
</organism>
<protein>
    <submittedName>
        <fullName evidence="1">Uncharacterized protein</fullName>
    </submittedName>
</protein>
<keyword evidence="2" id="KW-1185">Reference proteome</keyword>
<accession>A0A8H5X2L1</accession>
<gene>
    <name evidence="1" type="ORF">FCIRC_3731</name>
</gene>
<dbReference type="Gene3D" id="3.40.50.720">
    <property type="entry name" value="NAD(P)-binding Rossmann-like Domain"/>
    <property type="match status" value="1"/>
</dbReference>
<proteinExistence type="predicted"/>
<comment type="caution">
    <text evidence="1">The sequence shown here is derived from an EMBL/GenBank/DDBJ whole genome shotgun (WGS) entry which is preliminary data.</text>
</comment>
<evidence type="ECO:0000313" key="2">
    <source>
        <dbReference type="Proteomes" id="UP000572754"/>
    </source>
</evidence>
<dbReference type="Proteomes" id="UP000572754">
    <property type="component" value="Unassembled WGS sequence"/>
</dbReference>
<dbReference type="InterPro" id="IPR036291">
    <property type="entry name" value="NAD(P)-bd_dom_sf"/>
</dbReference>
<reference evidence="1 2" key="2">
    <citation type="submission" date="2020-05" db="EMBL/GenBank/DDBJ databases">
        <title>Identification and distribution of gene clusters putatively required for synthesis of sphingolipid metabolism inhibitors in phylogenetically diverse species of the filamentous fungus Fusarium.</title>
        <authorList>
            <person name="Kim H.-S."/>
            <person name="Busman M."/>
            <person name="Brown D.W."/>
            <person name="Divon H."/>
            <person name="Uhlig S."/>
            <person name="Proctor R.H."/>
        </authorList>
    </citation>
    <scope>NUCLEOTIDE SEQUENCE [LARGE SCALE GENOMIC DNA]</scope>
    <source>
        <strain evidence="1 2">NRRL 25331</strain>
    </source>
</reference>
<reference evidence="2" key="1">
    <citation type="journal article" date="2020" name="BMC Genomics">
        <title>Correction to: Identification and distribution of gene clusters required for synthesis of sphingolipid metabolism inhibitors in diverse species of the filamentous fungus Fusarium.</title>
        <authorList>
            <person name="Kim H.S."/>
            <person name="Lohmar J.M."/>
            <person name="Busman M."/>
            <person name="Brown D.W."/>
            <person name="Naumann T.A."/>
            <person name="Divon H.H."/>
            <person name="Lysoe E."/>
            <person name="Uhlig S."/>
            <person name="Proctor R.H."/>
        </authorList>
    </citation>
    <scope>NUCLEOTIDE SEQUENCE [LARGE SCALE GENOMIC DNA]</scope>
    <source>
        <strain evidence="2">NRRL 25331</strain>
    </source>
</reference>